<evidence type="ECO:0000256" key="1">
    <source>
        <dbReference type="ARBA" id="ARBA00022884"/>
    </source>
</evidence>
<evidence type="ECO:0000313" key="6">
    <source>
        <dbReference type="Proteomes" id="UP000274922"/>
    </source>
</evidence>
<dbReference type="SMART" id="SM00360">
    <property type="entry name" value="RRM"/>
    <property type="match status" value="2"/>
</dbReference>
<feature type="region of interest" description="Disordered" evidence="3">
    <location>
        <begin position="265"/>
        <end position="287"/>
    </location>
</feature>
<gene>
    <name evidence="5" type="ORF">CXG81DRAFT_25387</name>
</gene>
<feature type="domain" description="RRM" evidence="4">
    <location>
        <begin position="121"/>
        <end position="200"/>
    </location>
</feature>
<feature type="region of interest" description="Disordered" evidence="3">
    <location>
        <begin position="1"/>
        <end position="59"/>
    </location>
</feature>
<dbReference type="OrthoDB" id="277802at2759"/>
<reference evidence="6" key="1">
    <citation type="journal article" date="2018" name="Nat. Microbiol.">
        <title>Leveraging single-cell genomics to expand the fungal tree of life.</title>
        <authorList>
            <person name="Ahrendt S.R."/>
            <person name="Quandt C.A."/>
            <person name="Ciobanu D."/>
            <person name="Clum A."/>
            <person name="Salamov A."/>
            <person name="Andreopoulos B."/>
            <person name="Cheng J.F."/>
            <person name="Woyke T."/>
            <person name="Pelin A."/>
            <person name="Henrissat B."/>
            <person name="Reynolds N.K."/>
            <person name="Benny G.L."/>
            <person name="Smith M.E."/>
            <person name="James T.Y."/>
            <person name="Grigoriev I.V."/>
        </authorList>
    </citation>
    <scope>NUCLEOTIDE SEQUENCE [LARGE SCALE GENOMIC DNA]</scope>
    <source>
        <strain evidence="6">ATCC 52028</strain>
    </source>
</reference>
<dbReference type="PROSITE" id="PS50102">
    <property type="entry name" value="RRM"/>
    <property type="match status" value="2"/>
</dbReference>
<evidence type="ECO:0000313" key="5">
    <source>
        <dbReference type="EMBL" id="RKP01971.1"/>
    </source>
</evidence>
<proteinExistence type="predicted"/>
<keyword evidence="1 2" id="KW-0694">RNA-binding</keyword>
<dbReference type="PANTHER" id="PTHR10501">
    <property type="entry name" value="U1 SMALL NUCLEAR RIBONUCLEOPROTEIN A/U2 SMALL NUCLEAR RIBONUCLEOPROTEIN B"/>
    <property type="match status" value="1"/>
</dbReference>
<feature type="compositionally biased region" description="Low complexity" evidence="3">
    <location>
        <begin position="277"/>
        <end position="287"/>
    </location>
</feature>
<dbReference type="FunFam" id="3.30.70.330:FF:000039">
    <property type="entry name" value="U1 small nuclear ribonucleoprotein A"/>
    <property type="match status" value="1"/>
</dbReference>
<protein>
    <recommendedName>
        <fullName evidence="4">RRM domain-containing protein</fullName>
    </recommendedName>
</protein>
<dbReference type="STRING" id="1555241.A0A4P9XA79"/>
<dbReference type="InterPro" id="IPR012677">
    <property type="entry name" value="Nucleotide-bd_a/b_plait_sf"/>
</dbReference>
<accession>A0A4P9XA79</accession>
<keyword evidence="6" id="KW-1185">Reference proteome</keyword>
<feature type="compositionally biased region" description="Acidic residues" evidence="3">
    <location>
        <begin position="34"/>
        <end position="45"/>
    </location>
</feature>
<evidence type="ECO:0000259" key="4">
    <source>
        <dbReference type="PROSITE" id="PS50102"/>
    </source>
</evidence>
<dbReference type="InterPro" id="IPR035979">
    <property type="entry name" value="RBD_domain_sf"/>
</dbReference>
<dbReference type="GO" id="GO:0003723">
    <property type="term" value="F:RNA binding"/>
    <property type="evidence" value="ECO:0007669"/>
    <property type="project" value="UniProtKB-UniRule"/>
</dbReference>
<name>A0A4P9XA79_9FUNG</name>
<feature type="domain" description="RRM" evidence="4">
    <location>
        <begin position="295"/>
        <end position="377"/>
    </location>
</feature>
<dbReference type="SUPFAM" id="SSF54928">
    <property type="entry name" value="RNA-binding domain, RBD"/>
    <property type="match status" value="1"/>
</dbReference>
<sequence length="378" mass="38036">MPVPAPADAQPAKTSPPPPSSSPPSPPPPPAAAEDVETAADPDSDAEAHADTDAGAGAGTGAAAAAAATTSAAASREALPMDVDVTVQRGSTADDADGMDTAADDGDVFGAGDGTLIPPSATLYIKNLNEKVSIADLRRTLYTLFGQFGRVIDIVAQRGERKRGQAFVVFDQVARATLALRHLQGQRILGQPLRASYARTKSHAVRLSEFAQQARQGRGGSAAASAKAAKRKTAAELSAELDAQGEADNADGADGAADGAATSAAMGAARGSKRARPTTTAAAAAAATGNPAAPRTLYVTNLPPGLAVSDMTALFEAFPGFTALRPVVRAGTARTAGVGAQVAFVDFDALPHAQLAQQGLHGLDVTGHKLVVQLAKTG</sequence>
<dbReference type="AlphaFoldDB" id="A0A4P9XA79"/>
<evidence type="ECO:0000256" key="2">
    <source>
        <dbReference type="PROSITE-ProRule" id="PRU00176"/>
    </source>
</evidence>
<dbReference type="InterPro" id="IPR000504">
    <property type="entry name" value="RRM_dom"/>
</dbReference>
<feature type="compositionally biased region" description="Pro residues" evidence="3">
    <location>
        <begin position="14"/>
        <end position="31"/>
    </location>
</feature>
<dbReference type="EMBL" id="ML014156">
    <property type="protein sequence ID" value="RKP01971.1"/>
    <property type="molecule type" value="Genomic_DNA"/>
</dbReference>
<dbReference type="Gene3D" id="3.30.70.330">
    <property type="match status" value="2"/>
</dbReference>
<dbReference type="Proteomes" id="UP000274922">
    <property type="component" value="Unassembled WGS sequence"/>
</dbReference>
<dbReference type="CDD" id="cd12246">
    <property type="entry name" value="RRM1_U1A_like"/>
    <property type="match status" value="1"/>
</dbReference>
<evidence type="ECO:0000256" key="3">
    <source>
        <dbReference type="SAM" id="MobiDB-lite"/>
    </source>
</evidence>
<organism evidence="5 6">
    <name type="scientific">Caulochytrium protostelioides</name>
    <dbReference type="NCBI Taxonomy" id="1555241"/>
    <lineage>
        <taxon>Eukaryota</taxon>
        <taxon>Fungi</taxon>
        <taxon>Fungi incertae sedis</taxon>
        <taxon>Chytridiomycota</taxon>
        <taxon>Chytridiomycota incertae sedis</taxon>
        <taxon>Chytridiomycetes</taxon>
        <taxon>Caulochytriales</taxon>
        <taxon>Caulochytriaceae</taxon>
        <taxon>Caulochytrium</taxon>
    </lineage>
</organism>
<dbReference type="Pfam" id="PF00076">
    <property type="entry name" value="RRM_1"/>
    <property type="match status" value="2"/>
</dbReference>